<reference evidence="1" key="1">
    <citation type="journal article" date="2020" name="Nature">
        <title>Isolation of an archaeon at the prokaryote-eukaryote interface.</title>
        <authorList>
            <person name="Imachi H."/>
            <person name="Nobu M.K."/>
            <person name="Nakahara N."/>
            <person name="Morono Y."/>
            <person name="Ogawara M."/>
            <person name="Takaki Y."/>
            <person name="Takano Y."/>
            <person name="Uematsu K."/>
            <person name="Ikuta T."/>
            <person name="Ito M."/>
            <person name="Matsui Y."/>
            <person name="Miyazaki M."/>
            <person name="Murata K."/>
            <person name="Saito Y."/>
            <person name="Sakai S."/>
            <person name="Song C."/>
            <person name="Tasumi E."/>
            <person name="Yamanaka Y."/>
            <person name="Yamaguchi T."/>
            <person name="Kamagata Y."/>
            <person name="Tamaki H."/>
            <person name="Takai K."/>
        </authorList>
    </citation>
    <scope>NUCLEOTIDE SEQUENCE [LARGE SCALE GENOMIC DNA]</scope>
    <source>
        <strain evidence="1">MK-D1</strain>
    </source>
</reference>
<dbReference type="EMBL" id="CP042905">
    <property type="protein sequence ID" value="QEE16425.1"/>
    <property type="molecule type" value="Genomic_DNA"/>
</dbReference>
<protein>
    <submittedName>
        <fullName evidence="1">Heterodisulfide reductase subunit A-like protein</fullName>
        <ecNumber evidence="1">1.8.-.-</ecNumber>
    </submittedName>
</protein>
<keyword evidence="1" id="KW-0560">Oxidoreductase</keyword>
<dbReference type="GO" id="GO:0016491">
    <property type="term" value="F:oxidoreductase activity"/>
    <property type="evidence" value="ECO:0007669"/>
    <property type="project" value="UniProtKB-KW"/>
</dbReference>
<sequence length="49" mass="5321">MSDNPEEVRIGVFPCSCGVNIAGVLDMDELVRFSKTLPNVIIADKNISL</sequence>
<accession>A0A5B9DBS1</accession>
<gene>
    <name evidence="1" type="primary">hdlA_3</name>
    <name evidence="1" type="ORF">DSAG12_02255</name>
</gene>
<proteinExistence type="predicted"/>
<dbReference type="AlphaFoldDB" id="A0A5B9DBS1"/>
<dbReference type="EC" id="1.8.-.-" evidence="1"/>
<organism evidence="1">
    <name type="scientific">Promethearchaeum syntrophicum</name>
    <dbReference type="NCBI Taxonomy" id="2594042"/>
    <lineage>
        <taxon>Archaea</taxon>
        <taxon>Promethearchaeati</taxon>
        <taxon>Promethearchaeota</taxon>
        <taxon>Promethearchaeia</taxon>
        <taxon>Promethearchaeales</taxon>
        <taxon>Promethearchaeaceae</taxon>
        <taxon>Promethearchaeum</taxon>
    </lineage>
</organism>
<name>A0A5B9DBS1_9ARCH</name>
<evidence type="ECO:0000313" key="1">
    <source>
        <dbReference type="EMBL" id="QEE16425.1"/>
    </source>
</evidence>